<accession>A0ABT5MKR6</accession>
<name>A0ABT5MKR6_9BURK</name>
<reference evidence="5 6" key="1">
    <citation type="submission" date="2023-02" db="EMBL/GenBank/DDBJ databases">
        <title>Bacterial whole genome sequence for Curvibacter sp. HBC28.</title>
        <authorList>
            <person name="Le V."/>
            <person name="Ko S.-R."/>
            <person name="Ahn C.-Y."/>
            <person name="Oh H.-M."/>
        </authorList>
    </citation>
    <scope>NUCLEOTIDE SEQUENCE [LARGE SCALE GENOMIC DNA]</scope>
    <source>
        <strain evidence="5 6">HBC28</strain>
    </source>
</reference>
<dbReference type="InterPro" id="IPR036286">
    <property type="entry name" value="LexA/Signal_pep-like_sf"/>
</dbReference>
<dbReference type="SUPFAM" id="SSF47413">
    <property type="entry name" value="lambda repressor-like DNA-binding domains"/>
    <property type="match status" value="1"/>
</dbReference>
<evidence type="ECO:0000256" key="3">
    <source>
        <dbReference type="ARBA" id="ARBA00023163"/>
    </source>
</evidence>
<dbReference type="CDD" id="cd06529">
    <property type="entry name" value="S24_LexA-like"/>
    <property type="match status" value="1"/>
</dbReference>
<gene>
    <name evidence="5" type="ORF">PSQ39_21325</name>
</gene>
<dbReference type="InterPro" id="IPR015927">
    <property type="entry name" value="Peptidase_S24_S26A/B/C"/>
</dbReference>
<proteinExistence type="predicted"/>
<dbReference type="PANTHER" id="PTHR40661:SF3">
    <property type="entry name" value="FELS-1 PROPHAGE TRANSCRIPTIONAL REGULATOR"/>
    <property type="match status" value="1"/>
</dbReference>
<dbReference type="Pfam" id="PF00717">
    <property type="entry name" value="Peptidase_S24"/>
    <property type="match status" value="1"/>
</dbReference>
<sequence length="208" mass="22857">MELKHWVKAARGKLTLEQLGEKLGRGKGAVGHWETGKTKPSFDQVMAIHELTGFPLPGDLIDQQDGFEQAGTPKTTRRTPVVGTAKMGEDGFYEELQYPGGHGDGYVDGYSSDPSAYALRVKGDSMHPAIRHGSFVIVEPHGRPVPGEYVAIALKDGSKMVKELVIERTHEVVIESVNGNHRRTIDRDDLEWIHPVAAVVAASKWQPK</sequence>
<keyword evidence="3" id="KW-0804">Transcription</keyword>
<evidence type="ECO:0000313" key="5">
    <source>
        <dbReference type="EMBL" id="MDD0817190.1"/>
    </source>
</evidence>
<dbReference type="EMBL" id="JAQSIO010000016">
    <property type="protein sequence ID" value="MDD0817190.1"/>
    <property type="molecule type" value="Genomic_DNA"/>
</dbReference>
<dbReference type="PROSITE" id="PS50943">
    <property type="entry name" value="HTH_CROC1"/>
    <property type="match status" value="1"/>
</dbReference>
<evidence type="ECO:0000313" key="6">
    <source>
        <dbReference type="Proteomes" id="UP001528672"/>
    </source>
</evidence>
<keyword evidence="1" id="KW-0805">Transcription regulation</keyword>
<comment type="caution">
    <text evidence="5">The sequence shown here is derived from an EMBL/GenBank/DDBJ whole genome shotgun (WGS) entry which is preliminary data.</text>
</comment>
<dbReference type="Gene3D" id="2.10.109.10">
    <property type="entry name" value="Umud Fragment, subunit A"/>
    <property type="match status" value="1"/>
</dbReference>
<dbReference type="Proteomes" id="UP001528672">
    <property type="component" value="Unassembled WGS sequence"/>
</dbReference>
<evidence type="ECO:0000259" key="4">
    <source>
        <dbReference type="PROSITE" id="PS50943"/>
    </source>
</evidence>
<keyword evidence="6" id="KW-1185">Reference proteome</keyword>
<dbReference type="InterPro" id="IPR010982">
    <property type="entry name" value="Lambda_DNA-bd_dom_sf"/>
</dbReference>
<organism evidence="5 6">
    <name type="scientific">Curvibacter microcysteis</name>
    <dbReference type="NCBI Taxonomy" id="3026419"/>
    <lineage>
        <taxon>Bacteria</taxon>
        <taxon>Pseudomonadati</taxon>
        <taxon>Pseudomonadota</taxon>
        <taxon>Betaproteobacteria</taxon>
        <taxon>Burkholderiales</taxon>
        <taxon>Comamonadaceae</taxon>
        <taxon>Curvibacter</taxon>
    </lineage>
</organism>
<dbReference type="InterPro" id="IPR001387">
    <property type="entry name" value="Cro/C1-type_HTH"/>
</dbReference>
<dbReference type="Gene3D" id="1.10.260.40">
    <property type="entry name" value="lambda repressor-like DNA-binding domains"/>
    <property type="match status" value="1"/>
</dbReference>
<dbReference type="CDD" id="cd00093">
    <property type="entry name" value="HTH_XRE"/>
    <property type="match status" value="1"/>
</dbReference>
<dbReference type="SMART" id="SM00530">
    <property type="entry name" value="HTH_XRE"/>
    <property type="match status" value="1"/>
</dbReference>
<feature type="domain" description="HTH cro/C1-type" evidence="4">
    <location>
        <begin position="3"/>
        <end position="60"/>
    </location>
</feature>
<evidence type="ECO:0000256" key="2">
    <source>
        <dbReference type="ARBA" id="ARBA00023125"/>
    </source>
</evidence>
<dbReference type="SUPFAM" id="SSF51306">
    <property type="entry name" value="LexA/Signal peptidase"/>
    <property type="match status" value="1"/>
</dbReference>
<keyword evidence="2" id="KW-0238">DNA-binding</keyword>
<protein>
    <submittedName>
        <fullName evidence="5">LexA family transcriptional regulator</fullName>
    </submittedName>
</protein>
<dbReference type="RefSeq" id="WP_273929659.1">
    <property type="nucleotide sequence ID" value="NZ_JAQSIO010000016.1"/>
</dbReference>
<evidence type="ECO:0000256" key="1">
    <source>
        <dbReference type="ARBA" id="ARBA00023015"/>
    </source>
</evidence>
<dbReference type="PANTHER" id="PTHR40661">
    <property type="match status" value="1"/>
</dbReference>
<dbReference type="Pfam" id="PF01381">
    <property type="entry name" value="HTH_3"/>
    <property type="match status" value="1"/>
</dbReference>
<dbReference type="InterPro" id="IPR039418">
    <property type="entry name" value="LexA-like"/>
</dbReference>